<organism evidence="1 2">
    <name type="scientific">Dentiscutata heterogama</name>
    <dbReference type="NCBI Taxonomy" id="1316150"/>
    <lineage>
        <taxon>Eukaryota</taxon>
        <taxon>Fungi</taxon>
        <taxon>Fungi incertae sedis</taxon>
        <taxon>Mucoromycota</taxon>
        <taxon>Glomeromycotina</taxon>
        <taxon>Glomeromycetes</taxon>
        <taxon>Diversisporales</taxon>
        <taxon>Gigasporaceae</taxon>
        <taxon>Dentiscutata</taxon>
    </lineage>
</organism>
<proteinExistence type="predicted"/>
<dbReference type="EMBL" id="CAJVPU010000801">
    <property type="protein sequence ID" value="CAG8462486.1"/>
    <property type="molecule type" value="Genomic_DNA"/>
</dbReference>
<name>A0ACA9KBE0_9GLOM</name>
<evidence type="ECO:0000313" key="1">
    <source>
        <dbReference type="EMBL" id="CAG8462486.1"/>
    </source>
</evidence>
<reference evidence="1" key="1">
    <citation type="submission" date="2021-06" db="EMBL/GenBank/DDBJ databases">
        <authorList>
            <person name="Kallberg Y."/>
            <person name="Tangrot J."/>
            <person name="Rosling A."/>
        </authorList>
    </citation>
    <scope>NUCLEOTIDE SEQUENCE</scope>
    <source>
        <strain evidence="1">IL203A</strain>
    </source>
</reference>
<keyword evidence="2" id="KW-1185">Reference proteome</keyword>
<accession>A0ACA9KBE0</accession>
<evidence type="ECO:0000313" key="2">
    <source>
        <dbReference type="Proteomes" id="UP000789702"/>
    </source>
</evidence>
<dbReference type="Proteomes" id="UP000789702">
    <property type="component" value="Unassembled WGS sequence"/>
</dbReference>
<gene>
    <name evidence="1" type="ORF">DHETER_LOCUS1347</name>
</gene>
<sequence>MQNFCADYGKYMGLKDKHKLNEIGKEICNCEKDENKLYETVDEYDSFQDWKEIGRGGFGTIYSAYSEDAEKIVALKSIHHDSSSANVNEFIKEVLIIYNT</sequence>
<comment type="caution">
    <text evidence="1">The sequence shown here is derived from an EMBL/GenBank/DDBJ whole genome shotgun (WGS) entry which is preliminary data.</text>
</comment>
<protein>
    <submittedName>
        <fullName evidence="1">11504_t:CDS:1</fullName>
    </submittedName>
</protein>